<comment type="caution">
    <text evidence="1">The sequence shown here is derived from an EMBL/GenBank/DDBJ whole genome shotgun (WGS) entry which is preliminary data.</text>
</comment>
<protein>
    <recommendedName>
        <fullName evidence="2">Gamma-glutamyltransferase</fullName>
    </recommendedName>
</protein>
<evidence type="ECO:0008006" key="2">
    <source>
        <dbReference type="Google" id="ProtNLM"/>
    </source>
</evidence>
<sequence length="63" mass="7113">MQGQQLNLEPGFNKETQEHLKKLGHQVYNGHYFEFGGAQIIFKLEDGYLAASDPRKDGQAVGY</sequence>
<proteinExistence type="predicted"/>
<accession>X1DPI8</accession>
<dbReference type="AlphaFoldDB" id="X1DPI8"/>
<dbReference type="EMBL" id="BART01037353">
    <property type="protein sequence ID" value="GAH06904.1"/>
    <property type="molecule type" value="Genomic_DNA"/>
</dbReference>
<dbReference type="InterPro" id="IPR029055">
    <property type="entry name" value="Ntn_hydrolases_N"/>
</dbReference>
<gene>
    <name evidence="1" type="ORF">S01H4_62538</name>
</gene>
<dbReference type="InterPro" id="IPR043137">
    <property type="entry name" value="GGT_ssub_C"/>
</dbReference>
<dbReference type="Pfam" id="PF01019">
    <property type="entry name" value="G_glu_transpept"/>
    <property type="match status" value="1"/>
</dbReference>
<dbReference type="Gene3D" id="3.60.20.40">
    <property type="match status" value="1"/>
</dbReference>
<organism evidence="1">
    <name type="scientific">marine sediment metagenome</name>
    <dbReference type="NCBI Taxonomy" id="412755"/>
    <lineage>
        <taxon>unclassified sequences</taxon>
        <taxon>metagenomes</taxon>
        <taxon>ecological metagenomes</taxon>
    </lineage>
</organism>
<reference evidence="1" key="1">
    <citation type="journal article" date="2014" name="Front. Microbiol.">
        <title>High frequency of phylogenetically diverse reductive dehalogenase-homologous genes in deep subseafloor sedimentary metagenomes.</title>
        <authorList>
            <person name="Kawai M."/>
            <person name="Futagami T."/>
            <person name="Toyoda A."/>
            <person name="Takaki Y."/>
            <person name="Nishi S."/>
            <person name="Hori S."/>
            <person name="Arai W."/>
            <person name="Tsubouchi T."/>
            <person name="Morono Y."/>
            <person name="Uchiyama I."/>
            <person name="Ito T."/>
            <person name="Fujiyama A."/>
            <person name="Inagaki F."/>
            <person name="Takami H."/>
        </authorList>
    </citation>
    <scope>NUCLEOTIDE SEQUENCE</scope>
    <source>
        <strain evidence="1">Expedition CK06-06</strain>
    </source>
</reference>
<name>X1DPI8_9ZZZZ</name>
<dbReference type="SUPFAM" id="SSF56235">
    <property type="entry name" value="N-terminal nucleophile aminohydrolases (Ntn hydrolases)"/>
    <property type="match status" value="1"/>
</dbReference>
<evidence type="ECO:0000313" key="1">
    <source>
        <dbReference type="EMBL" id="GAH06904.1"/>
    </source>
</evidence>